<keyword evidence="10" id="KW-0406">Ion transport</keyword>
<keyword evidence="8 12" id="KW-0630">Potassium</keyword>
<evidence type="ECO:0000256" key="6">
    <source>
        <dbReference type="ARBA" id="ARBA00022538"/>
    </source>
</evidence>
<dbReference type="PIRSF" id="PIRSF006247">
    <property type="entry name" value="TrkH"/>
    <property type="match status" value="1"/>
</dbReference>
<keyword evidence="9 13" id="KW-1133">Transmembrane helix</keyword>
<keyword evidence="4" id="KW-1003">Cell membrane</keyword>
<feature type="transmembrane region" description="Helical" evidence="13">
    <location>
        <begin position="394"/>
        <end position="416"/>
    </location>
</feature>
<feature type="transmembrane region" description="Helical" evidence="13">
    <location>
        <begin position="282"/>
        <end position="301"/>
    </location>
</feature>
<comment type="similarity">
    <text evidence="2">Belongs to the TrkH potassium transport family.</text>
</comment>
<keyword evidence="15" id="KW-1185">Reference proteome</keyword>
<evidence type="ECO:0000256" key="4">
    <source>
        <dbReference type="ARBA" id="ARBA00022475"/>
    </source>
</evidence>
<feature type="binding site" evidence="12">
    <location>
        <position position="319"/>
    </location>
    <ligand>
        <name>K(+)</name>
        <dbReference type="ChEBI" id="CHEBI:29103"/>
    </ligand>
</feature>
<feature type="transmembrane region" description="Helical" evidence="13">
    <location>
        <begin position="457"/>
        <end position="482"/>
    </location>
</feature>
<comment type="subcellular location">
    <subcellularLocation>
        <location evidence="1">Cell inner membrane</location>
        <topology evidence="1">Multi-pass membrane protein</topology>
    </subcellularLocation>
</comment>
<dbReference type="PANTHER" id="PTHR32024:SF2">
    <property type="entry name" value="TRK SYSTEM POTASSIUM UPTAKE PROTEIN TRKG-RELATED"/>
    <property type="match status" value="1"/>
</dbReference>
<protein>
    <submittedName>
        <fullName evidence="14">Trk system potassium uptake protein TrkH</fullName>
    </submittedName>
</protein>
<feature type="transmembrane region" description="Helical" evidence="13">
    <location>
        <begin position="333"/>
        <end position="355"/>
    </location>
</feature>
<feature type="binding site" evidence="12">
    <location>
        <position position="437"/>
    </location>
    <ligand>
        <name>K(+)</name>
        <dbReference type="ChEBI" id="CHEBI:29103"/>
    </ligand>
</feature>
<keyword evidence="12" id="KW-0479">Metal-binding</keyword>
<evidence type="ECO:0000256" key="10">
    <source>
        <dbReference type="ARBA" id="ARBA00023065"/>
    </source>
</evidence>
<dbReference type="STRING" id="1346286.SAMN05444362_1231"/>
<evidence type="ECO:0000256" key="7">
    <source>
        <dbReference type="ARBA" id="ARBA00022692"/>
    </source>
</evidence>
<name>A0A1M5JCR7_9BACT</name>
<evidence type="ECO:0000256" key="13">
    <source>
        <dbReference type="SAM" id="Phobius"/>
    </source>
</evidence>
<feature type="transmembrane region" description="Helical" evidence="13">
    <location>
        <begin position="139"/>
        <end position="166"/>
    </location>
</feature>
<evidence type="ECO:0000313" key="15">
    <source>
        <dbReference type="Proteomes" id="UP000184480"/>
    </source>
</evidence>
<dbReference type="OrthoDB" id="9810952at2"/>
<evidence type="ECO:0000256" key="11">
    <source>
        <dbReference type="ARBA" id="ARBA00023136"/>
    </source>
</evidence>
<dbReference type="GO" id="GO:0046872">
    <property type="term" value="F:metal ion binding"/>
    <property type="evidence" value="ECO:0007669"/>
    <property type="project" value="UniProtKB-KW"/>
</dbReference>
<feature type="binding site" evidence="12">
    <location>
        <position position="115"/>
    </location>
    <ligand>
        <name>K(+)</name>
        <dbReference type="ChEBI" id="CHEBI:29103"/>
    </ligand>
</feature>
<keyword evidence="11 13" id="KW-0472">Membrane</keyword>
<organism evidence="14 15">
    <name type="scientific">Dysgonomonas macrotermitis</name>
    <dbReference type="NCBI Taxonomy" id="1346286"/>
    <lineage>
        <taxon>Bacteria</taxon>
        <taxon>Pseudomonadati</taxon>
        <taxon>Bacteroidota</taxon>
        <taxon>Bacteroidia</taxon>
        <taxon>Bacteroidales</taxon>
        <taxon>Dysgonomonadaceae</taxon>
        <taxon>Dysgonomonas</taxon>
    </lineage>
</organism>
<dbReference type="AlphaFoldDB" id="A0A1M5JCR7"/>
<reference evidence="15" key="1">
    <citation type="submission" date="2016-11" db="EMBL/GenBank/DDBJ databases">
        <authorList>
            <person name="Varghese N."/>
            <person name="Submissions S."/>
        </authorList>
    </citation>
    <scope>NUCLEOTIDE SEQUENCE [LARGE SCALE GENOMIC DNA]</scope>
    <source>
        <strain evidence="15">DSM 27370</strain>
    </source>
</reference>
<feature type="binding site" evidence="12">
    <location>
        <position position="223"/>
    </location>
    <ligand>
        <name>K(+)</name>
        <dbReference type="ChEBI" id="CHEBI:29103"/>
    </ligand>
</feature>
<evidence type="ECO:0000256" key="3">
    <source>
        <dbReference type="ARBA" id="ARBA00022448"/>
    </source>
</evidence>
<evidence type="ECO:0000256" key="5">
    <source>
        <dbReference type="ARBA" id="ARBA00022519"/>
    </source>
</evidence>
<keyword evidence="7 13" id="KW-0812">Transmembrane</keyword>
<feature type="binding site" evidence="12">
    <location>
        <position position="320"/>
    </location>
    <ligand>
        <name>K(+)</name>
        <dbReference type="ChEBI" id="CHEBI:29103"/>
    </ligand>
</feature>
<feature type="transmembrane region" description="Helical" evidence="13">
    <location>
        <begin position="73"/>
        <end position="94"/>
    </location>
</feature>
<evidence type="ECO:0000256" key="12">
    <source>
        <dbReference type="PIRSR" id="PIRSR006247-1"/>
    </source>
</evidence>
<evidence type="ECO:0000256" key="9">
    <source>
        <dbReference type="ARBA" id="ARBA00022989"/>
    </source>
</evidence>
<keyword evidence="5" id="KW-0997">Cell inner membrane</keyword>
<feature type="binding site" evidence="12">
    <location>
        <position position="436"/>
    </location>
    <ligand>
        <name>K(+)</name>
        <dbReference type="ChEBI" id="CHEBI:29103"/>
    </ligand>
</feature>
<keyword evidence="3" id="KW-0813">Transport</keyword>
<dbReference type="GO" id="GO:0005886">
    <property type="term" value="C:plasma membrane"/>
    <property type="evidence" value="ECO:0007669"/>
    <property type="project" value="UniProtKB-SubCell"/>
</dbReference>
<feature type="transmembrane region" description="Helical" evidence="13">
    <location>
        <begin position="242"/>
        <end position="262"/>
    </location>
</feature>
<proteinExistence type="inferred from homology"/>
<gene>
    <name evidence="14" type="ORF">SAMN05444362_1231</name>
</gene>
<dbReference type="Proteomes" id="UP000184480">
    <property type="component" value="Unassembled WGS sequence"/>
</dbReference>
<feature type="transmembrane region" description="Helical" evidence="13">
    <location>
        <begin position="41"/>
        <end position="61"/>
    </location>
</feature>
<evidence type="ECO:0000256" key="8">
    <source>
        <dbReference type="ARBA" id="ARBA00022958"/>
    </source>
</evidence>
<keyword evidence="6" id="KW-0633">Potassium transport</keyword>
<feature type="transmembrane region" description="Helical" evidence="13">
    <location>
        <begin position="187"/>
        <end position="205"/>
    </location>
</feature>
<sequence>MENFNFRFIFKTIGFLLIIESLLLMLSAAISFYYHELSGDAFLISASITIVIGVMLRLLGVETREKIIGKREGFLVVSISWVILSAFGMLPFYISGVIPKISDAYFETMSGFTTTGSTIIPDVDVIPLGLLFWRCLTQWVGGLGIVVFALAVLPIIGGNASFLFDAETTGIVRERFQPRITQIAKRLLFTYIFITALIAFLLWLGPMNAFDAICHALSTASTGGFSTKQASIAYWNSPYVEYVISIFMVVGGINFSLLYFLLRGKPKRLLQDEEVRWYFGIYLSFTIIITVGLILSGQINIAENAFRTSLFQVTSAITTTGFSTADFTSWGPFYMFLIYLLMMICACAGSTSGGIKVIRVVVLFKNAINEFKLQVHPNAVLPVRINNQVLPVDVVTKILAFIFLYLLILFISFLVLSLTGIGFEDAITASVSCMGNVGLGSLSESGHFANISDVAKWYLSFLMLTGRLELFTVLSLFMPAFWRK</sequence>
<dbReference type="InterPro" id="IPR003445">
    <property type="entry name" value="Cat_transpt"/>
</dbReference>
<dbReference type="InterPro" id="IPR004772">
    <property type="entry name" value="TrkH"/>
</dbReference>
<feature type="binding site" evidence="12">
    <location>
        <position position="114"/>
    </location>
    <ligand>
        <name>K(+)</name>
        <dbReference type="ChEBI" id="CHEBI:29103"/>
    </ligand>
</feature>
<feature type="transmembrane region" description="Helical" evidence="13">
    <location>
        <begin position="12"/>
        <end position="35"/>
    </location>
</feature>
<evidence type="ECO:0000313" key="14">
    <source>
        <dbReference type="EMBL" id="SHG38089.1"/>
    </source>
</evidence>
<evidence type="ECO:0000256" key="1">
    <source>
        <dbReference type="ARBA" id="ARBA00004429"/>
    </source>
</evidence>
<dbReference type="GO" id="GO:0015379">
    <property type="term" value="F:potassium:chloride symporter activity"/>
    <property type="evidence" value="ECO:0007669"/>
    <property type="project" value="InterPro"/>
</dbReference>
<dbReference type="EMBL" id="FQUC01000023">
    <property type="protein sequence ID" value="SHG38089.1"/>
    <property type="molecule type" value="Genomic_DNA"/>
</dbReference>
<dbReference type="RefSeq" id="WP_062184585.1">
    <property type="nucleotide sequence ID" value="NZ_BBXL01000028.1"/>
</dbReference>
<dbReference type="Pfam" id="PF02386">
    <property type="entry name" value="TrkH"/>
    <property type="match status" value="1"/>
</dbReference>
<accession>A0A1M5JCR7</accession>
<evidence type="ECO:0000256" key="2">
    <source>
        <dbReference type="ARBA" id="ARBA00009137"/>
    </source>
</evidence>
<dbReference type="PANTHER" id="PTHR32024">
    <property type="entry name" value="TRK SYSTEM POTASSIUM UPTAKE PROTEIN TRKG-RELATED"/>
    <property type="match status" value="1"/>
</dbReference>